<dbReference type="AlphaFoldDB" id="A0A023BDZ0"/>
<dbReference type="RefSeq" id="XP_011128522.1">
    <property type="nucleotide sequence ID" value="XM_011130220.1"/>
</dbReference>
<dbReference type="Proteomes" id="UP000019763">
    <property type="component" value="Unassembled WGS sequence"/>
</dbReference>
<gene>
    <name evidence="2" type="ORF">GNI_003550</name>
</gene>
<organism evidence="2 3">
    <name type="scientific">Gregarina niphandrodes</name>
    <name type="common">Septate eugregarine</name>
    <dbReference type="NCBI Taxonomy" id="110365"/>
    <lineage>
        <taxon>Eukaryota</taxon>
        <taxon>Sar</taxon>
        <taxon>Alveolata</taxon>
        <taxon>Apicomplexa</taxon>
        <taxon>Conoidasida</taxon>
        <taxon>Gregarinasina</taxon>
        <taxon>Eugregarinorida</taxon>
        <taxon>Gregarinidae</taxon>
        <taxon>Gregarina</taxon>
    </lineage>
</organism>
<sequence length="616" mass="68801">MPRGGQVLSFHQSNFNLGDRVFVYGIVKGLDVERCEASSLEIGEQNNQVISGYELMLDHWCWGTKSYRPDLELRRKQLPPVVLPTANARVFAISNALDIEQDPGKYKCQLYLPLTLPPTVRRKNFSYDYILAIANKQPDSKRRDDSKKTPGEATNLELNGRPLTTNSPSRSFGEDSMPEDNFSGSKQCALTLKVEPSLALFAPLTEWIPTFVKYRDLSKALLPPPPIFPPLPSRPGTPSSLALSWDLGACYTSGVPVSLPMVGWKVGDIEPIHEFRMNKEKADVPNPPPPPHYIFPTISPPPHYLNIYLSTPISSEPKLADHMTPSGVKPTILQHYLRDSDASISSLRQTINRRAPKRHVNEKAVSLTGSLSKGFNTKNLQLSGVSPCEPIRDLPKVKDYQSESRRLIDPEREPMWLETSVGDTLFVHLDLSESTLAVVELSVRLVRYTRIYQPPLTPPEALAWIRRRNALVRTAPGGERRNPPGLSWLDFRSFDHMAAVDTTLTLQSTTTETVAEVHACVNQTCLAVTPLTIPSHLEPSFRHDRVGVSYEIQVDFTCLARHGVVLDLASRCENGHVPLVTINGPLPPRYMNKVTWCNTVVLKTLEPLESSSAFEK</sequence>
<dbReference type="VEuPathDB" id="CryptoDB:GNI_003550"/>
<dbReference type="GeneID" id="22910383"/>
<evidence type="ECO:0000256" key="1">
    <source>
        <dbReference type="SAM" id="MobiDB-lite"/>
    </source>
</evidence>
<feature type="region of interest" description="Disordered" evidence="1">
    <location>
        <begin position="138"/>
        <end position="180"/>
    </location>
</feature>
<comment type="caution">
    <text evidence="2">The sequence shown here is derived from an EMBL/GenBank/DDBJ whole genome shotgun (WGS) entry which is preliminary data.</text>
</comment>
<keyword evidence="3" id="KW-1185">Reference proteome</keyword>
<name>A0A023BDZ0_GRENI</name>
<proteinExistence type="predicted"/>
<reference evidence="2" key="1">
    <citation type="submission" date="2013-12" db="EMBL/GenBank/DDBJ databases">
        <authorList>
            <person name="Omoto C.K."/>
            <person name="Sibley D."/>
            <person name="Venepally P."/>
            <person name="Hadjithomas M."/>
            <person name="Karamycheva S."/>
            <person name="Brunk B."/>
            <person name="Roos D."/>
            <person name="Caler E."/>
            <person name="Lorenzi H."/>
        </authorList>
    </citation>
    <scope>NUCLEOTIDE SEQUENCE</scope>
</reference>
<evidence type="ECO:0000313" key="3">
    <source>
        <dbReference type="Proteomes" id="UP000019763"/>
    </source>
</evidence>
<dbReference type="EMBL" id="AFNH02000030">
    <property type="protein sequence ID" value="EZG89015.1"/>
    <property type="molecule type" value="Genomic_DNA"/>
</dbReference>
<feature type="compositionally biased region" description="Basic and acidic residues" evidence="1">
    <location>
        <begin position="138"/>
        <end position="150"/>
    </location>
</feature>
<accession>A0A023BDZ0</accession>
<protein>
    <submittedName>
        <fullName evidence="2">Uncharacterized protein</fullName>
    </submittedName>
</protein>
<evidence type="ECO:0000313" key="2">
    <source>
        <dbReference type="EMBL" id="EZG89015.1"/>
    </source>
</evidence>